<organism evidence="1 2">
    <name type="scientific">Isoptericola chiayiensis</name>
    <dbReference type="NCBI Taxonomy" id="579446"/>
    <lineage>
        <taxon>Bacteria</taxon>
        <taxon>Bacillati</taxon>
        <taxon>Actinomycetota</taxon>
        <taxon>Actinomycetes</taxon>
        <taxon>Micrococcales</taxon>
        <taxon>Promicromonosporaceae</taxon>
        <taxon>Isoptericola</taxon>
    </lineage>
</organism>
<sequence length="330" mass="35939">MPARFGPVPPALLRLAERQYGLLTVAQCLASGMTRGQVQARCQAKDWERPVRGVVDLGLPSRHDRLDRFDLRRHRAAVLGLLAHPGSVATGVCALVLHGVQGAPIEIAPEVALPTGVPRVAKPPVRLRRSPVTEWVDVGGFRCAPVDVAMAQAVLASSRRSAVSLMDSALHRGLLAPDGLERVRGKAAGRPGVVRTRRWWALADGRAESPAETWARLSCLDAGWPPDALQLRIAAAHGPEFARVDLAWRLPDGTALLVEIDGQDVHAAPEAVYRDRDRQNRLVTPRTIVRRFTGSDAWRGRVAVEVGRVLRGTGWQHDPLPVDTVLRLDP</sequence>
<comment type="caution">
    <text evidence="1">The sequence shown here is derived from an EMBL/GenBank/DDBJ whole genome shotgun (WGS) entry which is preliminary data.</text>
</comment>
<accession>A0ABP8YLV5</accession>
<reference evidence="2" key="1">
    <citation type="journal article" date="2019" name="Int. J. Syst. Evol. Microbiol.">
        <title>The Global Catalogue of Microorganisms (GCM) 10K type strain sequencing project: providing services to taxonomists for standard genome sequencing and annotation.</title>
        <authorList>
            <consortium name="The Broad Institute Genomics Platform"/>
            <consortium name="The Broad Institute Genome Sequencing Center for Infectious Disease"/>
            <person name="Wu L."/>
            <person name="Ma J."/>
        </authorList>
    </citation>
    <scope>NUCLEOTIDE SEQUENCE [LARGE SCALE GENOMIC DNA]</scope>
    <source>
        <strain evidence="2">JCM 18063</strain>
    </source>
</reference>
<gene>
    <name evidence="1" type="ORF">GCM10023216_23680</name>
</gene>
<evidence type="ECO:0000313" key="1">
    <source>
        <dbReference type="EMBL" id="GAA4731007.1"/>
    </source>
</evidence>
<evidence type="ECO:0000313" key="2">
    <source>
        <dbReference type="Proteomes" id="UP001500956"/>
    </source>
</evidence>
<keyword evidence="2" id="KW-1185">Reference proteome</keyword>
<dbReference type="EMBL" id="BAABID010000010">
    <property type="protein sequence ID" value="GAA4731007.1"/>
    <property type="molecule type" value="Genomic_DNA"/>
</dbReference>
<evidence type="ECO:0008006" key="3">
    <source>
        <dbReference type="Google" id="ProtNLM"/>
    </source>
</evidence>
<name>A0ABP8YLV5_9MICO</name>
<protein>
    <recommendedName>
        <fullName evidence="3">DUF559 domain-containing protein</fullName>
    </recommendedName>
</protein>
<dbReference type="RefSeq" id="WP_172148974.1">
    <property type="nucleotide sequence ID" value="NZ_BAABID010000010.1"/>
</dbReference>
<proteinExistence type="predicted"/>
<dbReference type="Proteomes" id="UP001500956">
    <property type="component" value="Unassembled WGS sequence"/>
</dbReference>